<organism evidence="1 2">
    <name type="scientific">Mycolicibacterium alvei</name>
    <dbReference type="NCBI Taxonomy" id="67081"/>
    <lineage>
        <taxon>Bacteria</taxon>
        <taxon>Bacillati</taxon>
        <taxon>Actinomycetota</taxon>
        <taxon>Actinomycetes</taxon>
        <taxon>Mycobacteriales</taxon>
        <taxon>Mycobacteriaceae</taxon>
        <taxon>Mycolicibacterium</taxon>
    </lineage>
</organism>
<accession>A0A6N4V4H3</accession>
<keyword evidence="2" id="KW-1185">Reference proteome</keyword>
<gene>
    <name evidence="1" type="ORF">MALV_56460</name>
</gene>
<proteinExistence type="predicted"/>
<geneLocation type="plasmid" evidence="1 2">
    <name>pJCM12272</name>
</geneLocation>
<dbReference type="Proteomes" id="UP000466906">
    <property type="component" value="Plasmid pJCM12272"/>
</dbReference>
<keyword evidence="1" id="KW-0614">Plasmid</keyword>
<dbReference type="EMBL" id="AP022566">
    <property type="protein sequence ID" value="BBX30521.1"/>
    <property type="molecule type" value="Genomic_DNA"/>
</dbReference>
<evidence type="ECO:0000313" key="1">
    <source>
        <dbReference type="EMBL" id="BBX30521.1"/>
    </source>
</evidence>
<sequence>MGAGMGGMSGNLLSECVDAIGPNSTPEQLVDAALAAEVTNPLTGQPITVSQQLAQDKIPVTEKFHRDLVESIFTDVPAGGDAAFASAACQVPGWDIRNGSFVYMFGPIPSNAADHDRVAKTPHLLRGFGRQQCSGRSGDPKRWDQEEHALKTTIDEARADPEAYKRSQLAETDEYIANGGKFLATSPLAADPVFLAIVKDSRERLNAEPAQETVKRLEAAFAISQQLPFEHQCPQFRHGVPTLGREKPFEWAEGFGGAQPESISLASTASSSVSDITWQSWGQPRAIGHGVTFHGVDEPKSEIFVIAFDLGDCDGHPAYRKVVRTSDPDEFDPGDATDVCPE</sequence>
<reference evidence="1 2" key="1">
    <citation type="journal article" date="2019" name="Emerg. Microbes Infect.">
        <title>Comprehensive subspecies identification of 175 nontuberculous mycobacteria species based on 7547 genomic profiles.</title>
        <authorList>
            <person name="Matsumoto Y."/>
            <person name="Kinjo T."/>
            <person name="Motooka D."/>
            <person name="Nabeya D."/>
            <person name="Jung N."/>
            <person name="Uechi K."/>
            <person name="Horii T."/>
            <person name="Iida T."/>
            <person name="Fujita J."/>
            <person name="Nakamura S."/>
        </authorList>
    </citation>
    <scope>NUCLEOTIDE SEQUENCE [LARGE SCALE GENOMIC DNA]</scope>
    <source>
        <strain evidence="1 2">JCM 12272</strain>
        <plasmid evidence="1">pJCM12272</plasmid>
    </source>
</reference>
<dbReference type="KEGG" id="malv:MALV_56460"/>
<name>A0A6N4V4H3_9MYCO</name>
<evidence type="ECO:0000313" key="2">
    <source>
        <dbReference type="Proteomes" id="UP000466906"/>
    </source>
</evidence>
<protein>
    <submittedName>
        <fullName evidence="1">Uncharacterized protein</fullName>
    </submittedName>
</protein>
<dbReference type="AlphaFoldDB" id="A0A6N4V4H3"/>